<dbReference type="KEGG" id="thal:A1OE_982"/>
<evidence type="ECO:0000313" key="1">
    <source>
        <dbReference type="EMBL" id="AFX99163.1"/>
    </source>
</evidence>
<dbReference type="EMBL" id="CP003539">
    <property type="protein sequence ID" value="AFX99163.1"/>
    <property type="molecule type" value="Genomic_DNA"/>
</dbReference>
<dbReference type="AlphaFoldDB" id="K7Z535"/>
<evidence type="ECO:0000313" key="2">
    <source>
        <dbReference type="Proteomes" id="UP000010077"/>
    </source>
</evidence>
<keyword evidence="2" id="KW-1185">Reference proteome</keyword>
<name>K7Z535_9PROT</name>
<dbReference type="Proteomes" id="UP000010077">
    <property type="component" value="Chromosome"/>
</dbReference>
<dbReference type="HOGENOM" id="CLU_3165862_0_0_5"/>
<proteinExistence type="predicted"/>
<accession>K7Z535</accession>
<protein>
    <submittedName>
        <fullName evidence="1">Uncharacterized protein</fullName>
    </submittedName>
</protein>
<organism evidence="1 2">
    <name type="scientific">Candidatus Endolissoclinum faulkneri L2</name>
    <dbReference type="NCBI Taxonomy" id="1193729"/>
    <lineage>
        <taxon>Bacteria</taxon>
        <taxon>Pseudomonadati</taxon>
        <taxon>Pseudomonadota</taxon>
        <taxon>Alphaproteobacteria</taxon>
        <taxon>Rhodospirillales</taxon>
        <taxon>Rhodospirillaceae</taxon>
        <taxon>Candidatus Endolissoclinum</taxon>
    </lineage>
</organism>
<reference evidence="1 2" key="1">
    <citation type="journal article" date="2012" name="Proc. Natl. Acad. Sci. U.S.A.">
        <title>Genome streamlining and chemical defense in a coral reef symbiosis.</title>
        <authorList>
            <person name="Kwan J.C."/>
            <person name="Donia M.S."/>
            <person name="Han A.W."/>
            <person name="Hirose E."/>
            <person name="Haygood M.G."/>
            <person name="Schmidt E.W."/>
        </authorList>
    </citation>
    <scope>NUCLEOTIDE SEQUENCE [LARGE SCALE GENOMIC DNA]</scope>
    <source>
        <strain evidence="1 2">L2</strain>
    </source>
</reference>
<gene>
    <name evidence="1" type="ORF">A1OE_982</name>
</gene>
<sequence length="47" mass="5826">MFIANCALSTLLFYLLYHYHRTKSQIWFIAITKLIIYYNYKLYNENI</sequence>